<reference evidence="2 3" key="1">
    <citation type="submission" date="2012-02" db="EMBL/GenBank/DDBJ databases">
        <title>Complete genome sequence of Actinoplanes missouriensis 431 (= NBRC 102363).</title>
        <authorList>
            <person name="Ohnishi Y."/>
            <person name="Ishikawa J."/>
            <person name="Sekine M."/>
            <person name="Hosoyama A."/>
            <person name="Harada T."/>
            <person name="Narita H."/>
            <person name="Hata T."/>
            <person name="Konno Y."/>
            <person name="Tutikane K."/>
            <person name="Fujita N."/>
            <person name="Horinouchi S."/>
            <person name="Hayakawa M."/>
        </authorList>
    </citation>
    <scope>NUCLEOTIDE SEQUENCE [LARGE SCALE GENOMIC DNA]</scope>
    <source>
        <strain evidence="3">ATCC 14538 / DSM 43046 / CBS 188.64 / JCM 3121 / NBRC 102363 / NCIMB 12654 / NRRL B-3342 / UNCC 431</strain>
    </source>
</reference>
<dbReference type="HOGENOM" id="CLU_205262_0_0_11"/>
<evidence type="ECO:0000313" key="2">
    <source>
        <dbReference type="EMBL" id="BAL92714.1"/>
    </source>
</evidence>
<feature type="compositionally biased region" description="Basic and acidic residues" evidence="1">
    <location>
        <begin position="1"/>
        <end position="11"/>
    </location>
</feature>
<dbReference type="STRING" id="512565.AMIS_74940"/>
<organism evidence="2 3">
    <name type="scientific">Actinoplanes missouriensis (strain ATCC 14538 / DSM 43046 / CBS 188.64 / JCM 3121 / NBRC 102363 / NCIMB 12654 / NRRL B-3342 / UNCC 431)</name>
    <dbReference type="NCBI Taxonomy" id="512565"/>
    <lineage>
        <taxon>Bacteria</taxon>
        <taxon>Bacillati</taxon>
        <taxon>Actinomycetota</taxon>
        <taxon>Actinomycetes</taxon>
        <taxon>Micromonosporales</taxon>
        <taxon>Micromonosporaceae</taxon>
        <taxon>Actinoplanes</taxon>
    </lineage>
</organism>
<dbReference type="OrthoDB" id="3402529at2"/>
<evidence type="ECO:0000313" key="3">
    <source>
        <dbReference type="Proteomes" id="UP000007882"/>
    </source>
</evidence>
<keyword evidence="3" id="KW-1185">Reference proteome</keyword>
<evidence type="ECO:0000256" key="1">
    <source>
        <dbReference type="SAM" id="MobiDB-lite"/>
    </source>
</evidence>
<feature type="region of interest" description="Disordered" evidence="1">
    <location>
        <begin position="1"/>
        <end position="36"/>
    </location>
</feature>
<name>I0HI77_ACTM4</name>
<sequence>MTSEPQDRNVETDQPNEFGFAGGATAPEPERTSESRLHDEVEAIAVPSGDITGAITEAIDEVTDHEDRDRH</sequence>
<dbReference type="AlphaFoldDB" id="I0HI77"/>
<proteinExistence type="predicted"/>
<gene>
    <name evidence="2" type="ordered locus">AMIS_74940</name>
</gene>
<dbReference type="KEGG" id="ams:AMIS_74940"/>
<dbReference type="EMBL" id="AP012319">
    <property type="protein sequence ID" value="BAL92714.1"/>
    <property type="molecule type" value="Genomic_DNA"/>
</dbReference>
<dbReference type="RefSeq" id="WP_014447598.1">
    <property type="nucleotide sequence ID" value="NC_017093.1"/>
</dbReference>
<dbReference type="Proteomes" id="UP000007882">
    <property type="component" value="Chromosome"/>
</dbReference>
<dbReference type="PATRIC" id="fig|512565.3.peg.7504"/>
<protein>
    <submittedName>
        <fullName evidence="2">Uncharacterized protein</fullName>
    </submittedName>
</protein>
<accession>I0HI77</accession>